<dbReference type="InterPro" id="IPR011990">
    <property type="entry name" value="TPR-like_helical_dom_sf"/>
</dbReference>
<feature type="domain" description="HTH cro/C1-type" evidence="4">
    <location>
        <begin position="22"/>
        <end position="80"/>
    </location>
</feature>
<keyword evidence="3" id="KW-0804">Transcription</keyword>
<reference evidence="5" key="1">
    <citation type="submission" date="2022-07" db="EMBL/GenBank/DDBJ databases">
        <title>Faecal culturing of patients with breast cancer.</title>
        <authorList>
            <person name="Teng N.M.Y."/>
            <person name="Kiu R."/>
            <person name="Evans R."/>
            <person name="Baker D.J."/>
            <person name="Zenner C."/>
            <person name="Robinson S.D."/>
            <person name="Hall L.J."/>
        </authorList>
    </citation>
    <scope>NUCLEOTIDE SEQUENCE</scope>
    <source>
        <strain evidence="5">LH1062</strain>
    </source>
</reference>
<keyword evidence="2" id="KW-0238">DNA-binding</keyword>
<proteinExistence type="predicted"/>
<evidence type="ECO:0000259" key="4">
    <source>
        <dbReference type="PROSITE" id="PS50943"/>
    </source>
</evidence>
<accession>A0ABY5I922</accession>
<dbReference type="Pfam" id="PF01381">
    <property type="entry name" value="HTH_3"/>
    <property type="match status" value="1"/>
</dbReference>
<dbReference type="Gene3D" id="1.25.40.10">
    <property type="entry name" value="Tetratricopeptide repeat domain"/>
    <property type="match status" value="1"/>
</dbReference>
<dbReference type="PANTHER" id="PTHR46797">
    <property type="entry name" value="HTH-TYPE TRANSCRIPTIONAL REGULATOR"/>
    <property type="match status" value="1"/>
</dbReference>
<organism evidence="5 6">
    <name type="scientific">Allocoprobacillus halotolerans</name>
    <dbReference type="NCBI Taxonomy" id="2944914"/>
    <lineage>
        <taxon>Bacteria</taxon>
        <taxon>Bacillati</taxon>
        <taxon>Bacillota</taxon>
        <taxon>Erysipelotrichia</taxon>
        <taxon>Erysipelotrichales</taxon>
        <taxon>Erysipelotrichaceae</taxon>
        <taxon>Allocoprobacillus</taxon>
    </lineage>
</organism>
<dbReference type="InterPro" id="IPR010982">
    <property type="entry name" value="Lambda_DNA-bd_dom_sf"/>
</dbReference>
<keyword evidence="6" id="KW-1185">Reference proteome</keyword>
<evidence type="ECO:0000256" key="1">
    <source>
        <dbReference type="ARBA" id="ARBA00023015"/>
    </source>
</evidence>
<name>A0ABY5I922_9FIRM</name>
<dbReference type="EMBL" id="CP101620">
    <property type="protein sequence ID" value="UTY40427.1"/>
    <property type="molecule type" value="Genomic_DNA"/>
</dbReference>
<dbReference type="Proteomes" id="UP001060112">
    <property type="component" value="Chromosome"/>
</dbReference>
<dbReference type="RefSeq" id="WP_290141852.1">
    <property type="nucleotide sequence ID" value="NZ_CP101620.1"/>
</dbReference>
<dbReference type="SUPFAM" id="SSF47413">
    <property type="entry name" value="lambda repressor-like DNA-binding domains"/>
    <property type="match status" value="1"/>
</dbReference>
<dbReference type="SUPFAM" id="SSF48452">
    <property type="entry name" value="TPR-like"/>
    <property type="match status" value="1"/>
</dbReference>
<dbReference type="InterPro" id="IPR001387">
    <property type="entry name" value="Cro/C1-type_HTH"/>
</dbReference>
<dbReference type="Gene3D" id="1.10.260.40">
    <property type="entry name" value="lambda repressor-like DNA-binding domains"/>
    <property type="match status" value="1"/>
</dbReference>
<gene>
    <name evidence="5" type="ORF">NMU03_06505</name>
</gene>
<evidence type="ECO:0000313" key="6">
    <source>
        <dbReference type="Proteomes" id="UP001060112"/>
    </source>
</evidence>
<evidence type="ECO:0000256" key="2">
    <source>
        <dbReference type="ARBA" id="ARBA00023125"/>
    </source>
</evidence>
<dbReference type="CDD" id="cd00093">
    <property type="entry name" value="HTH_XRE"/>
    <property type="match status" value="1"/>
</dbReference>
<evidence type="ECO:0000313" key="5">
    <source>
        <dbReference type="EMBL" id="UTY40427.1"/>
    </source>
</evidence>
<dbReference type="PROSITE" id="PS50943">
    <property type="entry name" value="HTH_CROC1"/>
    <property type="match status" value="1"/>
</dbReference>
<dbReference type="InterPro" id="IPR050807">
    <property type="entry name" value="TransReg_Diox_bact_type"/>
</dbReference>
<evidence type="ECO:0000256" key="3">
    <source>
        <dbReference type="ARBA" id="ARBA00023163"/>
    </source>
</evidence>
<keyword evidence="1" id="KW-0805">Transcription regulation</keyword>
<dbReference type="SMART" id="SM00530">
    <property type="entry name" value="HTH_XRE"/>
    <property type="match status" value="1"/>
</dbReference>
<sequence length="426" mass="50972">MLFTENNTMEQNIHPLILGAFIRHERQKQNISLGVLAKDVGITKSYLGSIEYGQKQPSEYALNKIMHCLDIQFNTSLEYRKTMIQRLIEAMDAYAYSQKNKITDIYNMTLKENSYCSYAFLTSYIIKLHYLLYVKNDLQQAFPIIEHIHKFKHILDKKELNIFYLLMGSYYYKSKEFKTSKSFLISSLENSFNNPNITGMIYYLLSINEQYLNNYIDSFMHCEKAINCLKKSYITHRLLTLEIFKANCYSRTGAYNQALSRYEYVIKHAHNHQLYDIEKMAYDNIAWTYIKLRNHEKTIEYTKKSLSIKIDSHFVEIYTYIPYALYKLNQIDDCLKEIEHNMKYLQNSYHQYFLKAIQAKIYQDNQSFVENLTAFYDSLQENENDNEMLIFILEELLEHYKNINDYQNIIRIQDMIIQKEHPFKAD</sequence>
<dbReference type="PANTHER" id="PTHR46797:SF23">
    <property type="entry name" value="HTH-TYPE TRANSCRIPTIONAL REGULATOR SUTR"/>
    <property type="match status" value="1"/>
</dbReference>
<protein>
    <submittedName>
        <fullName evidence="5">Helix-turn-helix transcriptional regulator</fullName>
    </submittedName>
</protein>